<keyword evidence="2" id="KW-1185">Reference proteome</keyword>
<comment type="caution">
    <text evidence="1">The sequence shown here is derived from an EMBL/GenBank/DDBJ whole genome shotgun (WGS) entry which is preliminary data.</text>
</comment>
<gene>
    <name evidence="1" type="ORF">IGX34_21610</name>
</gene>
<dbReference type="EMBL" id="JACZZA010000020">
    <property type="protein sequence ID" value="MBE1162991.1"/>
    <property type="molecule type" value="Genomic_DNA"/>
</dbReference>
<organism evidence="1 2">
    <name type="scientific">Dyella acidiphila</name>
    <dbReference type="NCBI Taxonomy" id="2775866"/>
    <lineage>
        <taxon>Bacteria</taxon>
        <taxon>Pseudomonadati</taxon>
        <taxon>Pseudomonadota</taxon>
        <taxon>Gammaproteobacteria</taxon>
        <taxon>Lysobacterales</taxon>
        <taxon>Rhodanobacteraceae</taxon>
        <taxon>Dyella</taxon>
    </lineage>
</organism>
<protein>
    <submittedName>
        <fullName evidence="1">Uncharacterized protein</fullName>
    </submittedName>
</protein>
<accession>A0ABR9GG07</accession>
<name>A0ABR9GG07_9GAMM</name>
<dbReference type="Proteomes" id="UP000651010">
    <property type="component" value="Unassembled WGS sequence"/>
</dbReference>
<reference evidence="1 2" key="1">
    <citation type="submission" date="2020-09" db="EMBL/GenBank/DDBJ databases">
        <title>Dyella sp. 7MK23 isolated from forest soil.</title>
        <authorList>
            <person name="Fu J."/>
        </authorList>
    </citation>
    <scope>NUCLEOTIDE SEQUENCE [LARGE SCALE GENOMIC DNA]</scope>
    <source>
        <strain evidence="1 2">7MK23</strain>
    </source>
</reference>
<proteinExistence type="predicted"/>
<evidence type="ECO:0000313" key="1">
    <source>
        <dbReference type="EMBL" id="MBE1162991.1"/>
    </source>
</evidence>
<dbReference type="RefSeq" id="WP_192557837.1">
    <property type="nucleotide sequence ID" value="NZ_JACZZA010000020.1"/>
</dbReference>
<evidence type="ECO:0000313" key="2">
    <source>
        <dbReference type="Proteomes" id="UP000651010"/>
    </source>
</evidence>
<sequence>MDFLVLPESRLNEEAFDRFPVWSEHYDWDEIEEIERWGLDREHVLELFSQNSPGNEHCVYTMLESNPFPPRMRIFIRATIRTLDGQQLKGFVMNDDAYVLTVFHGGETFSFSRHPALWSDNESYRRQLMASLGTSSDIFRLSYETGFNDISGRPIAGTFACGGPGA</sequence>